<dbReference type="GO" id="GO:0005737">
    <property type="term" value="C:cytoplasm"/>
    <property type="evidence" value="ECO:0007669"/>
    <property type="project" value="TreeGrafter"/>
</dbReference>
<dbReference type="AlphaFoldDB" id="A0A917BUI5"/>
<dbReference type="RefSeq" id="WP_188576465.1">
    <property type="nucleotide sequence ID" value="NZ_BMCT01000001.1"/>
</dbReference>
<feature type="domain" description="NAD(P)-binding" evidence="1">
    <location>
        <begin position="13"/>
        <end position="167"/>
    </location>
</feature>
<dbReference type="Pfam" id="PF13460">
    <property type="entry name" value="NAD_binding_10"/>
    <property type="match status" value="1"/>
</dbReference>
<evidence type="ECO:0000259" key="1">
    <source>
        <dbReference type="Pfam" id="PF13460"/>
    </source>
</evidence>
<evidence type="ECO:0000313" key="3">
    <source>
        <dbReference type="Proteomes" id="UP000606044"/>
    </source>
</evidence>
<dbReference type="InterPro" id="IPR051783">
    <property type="entry name" value="NAD(P)-dependent_oxidoreduct"/>
</dbReference>
<proteinExistence type="predicted"/>
<dbReference type="PANTHER" id="PTHR48079:SF6">
    <property type="entry name" value="NAD(P)-BINDING DOMAIN-CONTAINING PROTEIN-RELATED"/>
    <property type="match status" value="1"/>
</dbReference>
<organism evidence="2 3">
    <name type="scientific">Azorhizobium oxalatiphilum</name>
    <dbReference type="NCBI Taxonomy" id="980631"/>
    <lineage>
        <taxon>Bacteria</taxon>
        <taxon>Pseudomonadati</taxon>
        <taxon>Pseudomonadota</taxon>
        <taxon>Alphaproteobacteria</taxon>
        <taxon>Hyphomicrobiales</taxon>
        <taxon>Xanthobacteraceae</taxon>
        <taxon>Azorhizobium</taxon>
    </lineage>
</organism>
<dbReference type="InterPro" id="IPR036291">
    <property type="entry name" value="NAD(P)-bd_dom_sf"/>
</dbReference>
<dbReference type="PANTHER" id="PTHR48079">
    <property type="entry name" value="PROTEIN YEEZ"/>
    <property type="match status" value="1"/>
</dbReference>
<dbReference type="EMBL" id="BMCT01000001">
    <property type="protein sequence ID" value="GGF54919.1"/>
    <property type="molecule type" value="Genomic_DNA"/>
</dbReference>
<dbReference type="SUPFAM" id="SSF51735">
    <property type="entry name" value="NAD(P)-binding Rossmann-fold domains"/>
    <property type="match status" value="1"/>
</dbReference>
<dbReference type="Proteomes" id="UP000606044">
    <property type="component" value="Unassembled WGS sequence"/>
</dbReference>
<name>A0A917BUI5_9HYPH</name>
<gene>
    <name evidence="2" type="ORF">GCM10007301_13090</name>
</gene>
<dbReference type="GO" id="GO:0004029">
    <property type="term" value="F:aldehyde dehydrogenase (NAD+) activity"/>
    <property type="evidence" value="ECO:0007669"/>
    <property type="project" value="TreeGrafter"/>
</dbReference>
<accession>A0A917BUI5</accession>
<sequence length="327" mass="35751">MDRQDTRTALVLGATGGIGGETAAALLRRGWRVKALVRDPVSASRRWPFAGSAPEWIAGDAMMRDQVIAAAEGAQLIVHGVNPPGYRDWDRLVVPMMENTIAAARVAGARVVLPGTVYNFGPDAFADPHEDAPQNPLTRKGALRVEMERRLETAAGEGVPVLIVRFGDFFGPRSGNTWFAQGLVKPGKPVTSIANPAAPGIGHQWAYLPDAAETIARLVEQADHLPAFARFHMEGHWDADGTEMVGAIRRVTGGTARVKHFPWWVLPLAAPFVTVFRELREMRYLWQVPLHMRNARLVAILGAEPHTPLDEAVRATLRGLRCLPRSP</sequence>
<evidence type="ECO:0000313" key="2">
    <source>
        <dbReference type="EMBL" id="GGF54919.1"/>
    </source>
</evidence>
<keyword evidence="3" id="KW-1185">Reference proteome</keyword>
<reference evidence="2" key="2">
    <citation type="submission" date="2020-09" db="EMBL/GenBank/DDBJ databases">
        <authorList>
            <person name="Sun Q."/>
            <person name="Sedlacek I."/>
        </authorList>
    </citation>
    <scope>NUCLEOTIDE SEQUENCE</scope>
    <source>
        <strain evidence="2">CCM 7897</strain>
    </source>
</reference>
<comment type="caution">
    <text evidence="2">The sequence shown here is derived from an EMBL/GenBank/DDBJ whole genome shotgun (WGS) entry which is preliminary data.</text>
</comment>
<dbReference type="InterPro" id="IPR016040">
    <property type="entry name" value="NAD(P)-bd_dom"/>
</dbReference>
<reference evidence="2" key="1">
    <citation type="journal article" date="2014" name="Int. J. Syst. Evol. Microbiol.">
        <title>Complete genome sequence of Corynebacterium casei LMG S-19264T (=DSM 44701T), isolated from a smear-ripened cheese.</title>
        <authorList>
            <consortium name="US DOE Joint Genome Institute (JGI-PGF)"/>
            <person name="Walter F."/>
            <person name="Albersmeier A."/>
            <person name="Kalinowski J."/>
            <person name="Ruckert C."/>
        </authorList>
    </citation>
    <scope>NUCLEOTIDE SEQUENCE</scope>
    <source>
        <strain evidence="2">CCM 7897</strain>
    </source>
</reference>
<protein>
    <submittedName>
        <fullName evidence="2">Membrane protein</fullName>
    </submittedName>
</protein>
<dbReference type="Gene3D" id="3.40.50.720">
    <property type="entry name" value="NAD(P)-binding Rossmann-like Domain"/>
    <property type="match status" value="1"/>
</dbReference>